<evidence type="ECO:0000256" key="2">
    <source>
        <dbReference type="ARBA" id="ARBA00020570"/>
    </source>
</evidence>
<dbReference type="Gene3D" id="3.40.30.10">
    <property type="entry name" value="Glutaredoxin"/>
    <property type="match status" value="1"/>
</dbReference>
<evidence type="ECO:0000256" key="6">
    <source>
        <dbReference type="ARBA" id="ARBA00023284"/>
    </source>
</evidence>
<comment type="similarity">
    <text evidence="1 7">Belongs to the thioredoxin family.</text>
</comment>
<feature type="site" description="Contributes to redox potential value" evidence="8">
    <location>
        <position position="29"/>
    </location>
</feature>
<dbReference type="SUPFAM" id="SSF52833">
    <property type="entry name" value="Thioredoxin-like"/>
    <property type="match status" value="1"/>
</dbReference>
<dbReference type="PANTHER" id="PTHR45663">
    <property type="entry name" value="GEO12009P1"/>
    <property type="match status" value="1"/>
</dbReference>
<dbReference type="InterPro" id="IPR005746">
    <property type="entry name" value="Thioredoxin"/>
</dbReference>
<organism evidence="11 12">
    <name type="scientific">Candidatus Cohnella colombiensis</name>
    <dbReference type="NCBI Taxonomy" id="3121368"/>
    <lineage>
        <taxon>Bacteria</taxon>
        <taxon>Bacillati</taxon>
        <taxon>Bacillota</taxon>
        <taxon>Bacilli</taxon>
        <taxon>Bacillales</taxon>
        <taxon>Paenibacillaceae</taxon>
        <taxon>Cohnella</taxon>
    </lineage>
</organism>
<reference evidence="11" key="1">
    <citation type="submission" date="2023-03" db="EMBL/GenBank/DDBJ databases">
        <title>Andean soil-derived lignocellulolytic bacterial consortium as a source of novel taxa and putative plastic-active enzymes.</title>
        <authorList>
            <person name="Diaz-Garcia L."/>
            <person name="Chuvochina M."/>
            <person name="Feuerriegel G."/>
            <person name="Bunk B."/>
            <person name="Sproer C."/>
            <person name="Streit W.R."/>
            <person name="Rodriguez L.M."/>
            <person name="Overmann J."/>
            <person name="Jimenez D.J."/>
        </authorList>
    </citation>
    <scope>NUCLEOTIDE SEQUENCE</scope>
    <source>
        <strain evidence="11">MAG 2441</strain>
    </source>
</reference>
<dbReference type="InterPro" id="IPR036249">
    <property type="entry name" value="Thioredoxin-like_sf"/>
</dbReference>
<evidence type="ECO:0000256" key="9">
    <source>
        <dbReference type="PIRSR" id="PIRSR000077-4"/>
    </source>
</evidence>
<feature type="active site" description="Nucleophile" evidence="8">
    <location>
        <position position="28"/>
    </location>
</feature>
<dbReference type="Pfam" id="PF00085">
    <property type="entry name" value="Thioredoxin"/>
    <property type="match status" value="1"/>
</dbReference>
<sequence>MLTVNDRTFQESIRTVGVTLVDFSTPWCPPCKVLKPILNEIADAYGEKLAVLDVNCDESPEIAGEYGIMSNPTVIIFHDRQPVEKLVGLRPKTVYESLLSKYL</sequence>
<evidence type="ECO:0000256" key="4">
    <source>
        <dbReference type="ARBA" id="ARBA00022982"/>
    </source>
</evidence>
<dbReference type="GO" id="GO:0005829">
    <property type="term" value="C:cytosol"/>
    <property type="evidence" value="ECO:0007669"/>
    <property type="project" value="TreeGrafter"/>
</dbReference>
<feature type="site" description="Deprotonates C-terminal active site Cys" evidence="8">
    <location>
        <position position="22"/>
    </location>
</feature>
<proteinExistence type="inferred from homology"/>
<feature type="domain" description="Thioredoxin" evidence="10">
    <location>
        <begin position="1"/>
        <end position="103"/>
    </location>
</feature>
<dbReference type="PRINTS" id="PR00421">
    <property type="entry name" value="THIOREDOXIN"/>
</dbReference>
<keyword evidence="5 9" id="KW-1015">Disulfide bond</keyword>
<keyword evidence="6 9" id="KW-0676">Redox-active center</keyword>
<evidence type="ECO:0000256" key="7">
    <source>
        <dbReference type="PIRNR" id="PIRNR000077"/>
    </source>
</evidence>
<dbReference type="GO" id="GO:0045454">
    <property type="term" value="P:cell redox homeostasis"/>
    <property type="evidence" value="ECO:0007669"/>
    <property type="project" value="TreeGrafter"/>
</dbReference>
<evidence type="ECO:0000256" key="8">
    <source>
        <dbReference type="PIRSR" id="PIRSR000077-1"/>
    </source>
</evidence>
<evidence type="ECO:0000313" key="12">
    <source>
        <dbReference type="Proteomes" id="UP001178662"/>
    </source>
</evidence>
<gene>
    <name evidence="11" type="ORF">P0Y55_07470</name>
</gene>
<protein>
    <recommendedName>
        <fullName evidence="2 7">Thioredoxin</fullName>
    </recommendedName>
</protein>
<dbReference type="AlphaFoldDB" id="A0AA95EYJ3"/>
<dbReference type="PROSITE" id="PS00194">
    <property type="entry name" value="THIOREDOXIN_1"/>
    <property type="match status" value="1"/>
</dbReference>
<keyword evidence="12" id="KW-1185">Reference proteome</keyword>
<evidence type="ECO:0000313" key="11">
    <source>
        <dbReference type="EMBL" id="WEK55875.1"/>
    </source>
</evidence>
<dbReference type="PROSITE" id="PS51352">
    <property type="entry name" value="THIOREDOXIN_2"/>
    <property type="match status" value="1"/>
</dbReference>
<evidence type="ECO:0000256" key="3">
    <source>
        <dbReference type="ARBA" id="ARBA00022448"/>
    </source>
</evidence>
<dbReference type="Proteomes" id="UP001178662">
    <property type="component" value="Chromosome"/>
</dbReference>
<evidence type="ECO:0000256" key="1">
    <source>
        <dbReference type="ARBA" id="ARBA00008987"/>
    </source>
</evidence>
<feature type="disulfide bond" description="Redox-active" evidence="9">
    <location>
        <begin position="28"/>
        <end position="31"/>
    </location>
</feature>
<dbReference type="PIRSF" id="PIRSF000077">
    <property type="entry name" value="Thioredoxin"/>
    <property type="match status" value="1"/>
</dbReference>
<dbReference type="GO" id="GO:0015035">
    <property type="term" value="F:protein-disulfide reductase activity"/>
    <property type="evidence" value="ECO:0007669"/>
    <property type="project" value="InterPro"/>
</dbReference>
<dbReference type="PANTHER" id="PTHR45663:SF11">
    <property type="entry name" value="GEO12009P1"/>
    <property type="match status" value="1"/>
</dbReference>
<dbReference type="CDD" id="cd02947">
    <property type="entry name" value="TRX_family"/>
    <property type="match status" value="1"/>
</dbReference>
<feature type="active site" description="Nucleophile" evidence="8">
    <location>
        <position position="31"/>
    </location>
</feature>
<name>A0AA95EYJ3_9BACL</name>
<dbReference type="EMBL" id="CP119317">
    <property type="protein sequence ID" value="WEK55875.1"/>
    <property type="molecule type" value="Genomic_DNA"/>
</dbReference>
<keyword evidence="3" id="KW-0813">Transport</keyword>
<keyword evidence="4" id="KW-0249">Electron transport</keyword>
<dbReference type="InterPro" id="IPR013766">
    <property type="entry name" value="Thioredoxin_domain"/>
</dbReference>
<accession>A0AA95EYJ3</accession>
<dbReference type="InterPro" id="IPR017937">
    <property type="entry name" value="Thioredoxin_CS"/>
</dbReference>
<evidence type="ECO:0000256" key="5">
    <source>
        <dbReference type="ARBA" id="ARBA00023157"/>
    </source>
</evidence>
<feature type="site" description="Contributes to redox potential value" evidence="8">
    <location>
        <position position="30"/>
    </location>
</feature>
<evidence type="ECO:0000259" key="10">
    <source>
        <dbReference type="PROSITE" id="PS51352"/>
    </source>
</evidence>